<feature type="compositionally biased region" description="Polar residues" evidence="1">
    <location>
        <begin position="294"/>
        <end position="308"/>
    </location>
</feature>
<dbReference type="InterPro" id="IPR002049">
    <property type="entry name" value="LE_dom"/>
</dbReference>
<evidence type="ECO:0000313" key="4">
    <source>
        <dbReference type="EnsemblMetazoa" id="G26486.1:cds"/>
    </source>
</evidence>
<feature type="compositionally biased region" description="Basic and acidic residues" evidence="1">
    <location>
        <begin position="281"/>
        <end position="292"/>
    </location>
</feature>
<accession>A0A8W8L3Z7</accession>
<dbReference type="OrthoDB" id="10599639at2759"/>
<feature type="domain" description="Laminin EGF-like" evidence="3">
    <location>
        <begin position="28"/>
        <end position="63"/>
    </location>
</feature>
<keyword evidence="5" id="KW-1185">Reference proteome</keyword>
<evidence type="ECO:0000313" key="5">
    <source>
        <dbReference type="Proteomes" id="UP000005408"/>
    </source>
</evidence>
<dbReference type="Proteomes" id="UP000005408">
    <property type="component" value="Unassembled WGS sequence"/>
</dbReference>
<sequence length="344" mass="37946">MSTKNGVCGYKAGNPVCCSHYHLKNGTCEECLDGYFGRYCTPCTFPSYGYLCRFTCTCLQHLCHNVHGCQESTMQTTAQTSEQSIQSTISSTTETTKTRHMMAERSSSMLKATTKTWTAASLSSTYLALPSLEATRMPGSTGVPPDHTSQTSVIIIVGSLVCFFLVLIIGIQLHSKCQKQKSVSERKNGRNNASLYDIADIYDEIEDEHVSIVTKKYEIIANRSEPNYRSPKRIDTDASFVPTCSSSNLYLDVTKDGCPEIPDSLQNSCEPLTQPESSSFDDSRQNECEPVHEPNSSPAEIYPQSPSDTGYLEPMEFIDTKSGISDTLPGHSLTNSTYLDVVFK</sequence>
<evidence type="ECO:0000256" key="1">
    <source>
        <dbReference type="SAM" id="MobiDB-lite"/>
    </source>
</evidence>
<keyword evidence="2" id="KW-1133">Transmembrane helix</keyword>
<name>A0A8W8L3Z7_MAGGI</name>
<reference evidence="4" key="1">
    <citation type="submission" date="2022-08" db="UniProtKB">
        <authorList>
            <consortium name="EnsemblMetazoa"/>
        </authorList>
    </citation>
    <scope>IDENTIFICATION</scope>
    <source>
        <strain evidence="4">05x7-T-G4-1.051#20</strain>
    </source>
</reference>
<evidence type="ECO:0000259" key="3">
    <source>
        <dbReference type="PROSITE" id="PS01248"/>
    </source>
</evidence>
<feature type="transmembrane region" description="Helical" evidence="2">
    <location>
        <begin position="153"/>
        <end position="173"/>
    </location>
</feature>
<protein>
    <recommendedName>
        <fullName evidence="3">Laminin EGF-like domain-containing protein</fullName>
    </recommendedName>
</protein>
<proteinExistence type="predicted"/>
<dbReference type="AlphaFoldDB" id="A0A8W8L3Z7"/>
<dbReference type="PROSITE" id="PS01248">
    <property type="entry name" value="EGF_LAM_1"/>
    <property type="match status" value="1"/>
</dbReference>
<keyword evidence="2" id="KW-0812">Transmembrane</keyword>
<feature type="compositionally biased region" description="Polar residues" evidence="1">
    <location>
        <begin position="264"/>
        <end position="280"/>
    </location>
</feature>
<feature type="region of interest" description="Disordered" evidence="1">
    <location>
        <begin position="264"/>
        <end position="312"/>
    </location>
</feature>
<keyword evidence="2" id="KW-0472">Membrane</keyword>
<dbReference type="EnsemblMetazoa" id="G26486.1">
    <property type="protein sequence ID" value="G26486.1:cds"/>
    <property type="gene ID" value="G26486"/>
</dbReference>
<organism evidence="4 5">
    <name type="scientific">Magallana gigas</name>
    <name type="common">Pacific oyster</name>
    <name type="synonym">Crassostrea gigas</name>
    <dbReference type="NCBI Taxonomy" id="29159"/>
    <lineage>
        <taxon>Eukaryota</taxon>
        <taxon>Metazoa</taxon>
        <taxon>Spiralia</taxon>
        <taxon>Lophotrochozoa</taxon>
        <taxon>Mollusca</taxon>
        <taxon>Bivalvia</taxon>
        <taxon>Autobranchia</taxon>
        <taxon>Pteriomorphia</taxon>
        <taxon>Ostreida</taxon>
        <taxon>Ostreoidea</taxon>
        <taxon>Ostreidae</taxon>
        <taxon>Magallana</taxon>
    </lineage>
</organism>
<evidence type="ECO:0000256" key="2">
    <source>
        <dbReference type="SAM" id="Phobius"/>
    </source>
</evidence>